<dbReference type="AlphaFoldDB" id="W8VZ93"/>
<protein>
    <submittedName>
        <fullName evidence="2">Uncharacterized protein</fullName>
    </submittedName>
</protein>
<organism evidence="2 3">
    <name type="scientific">Nonlabens marinus S1-08</name>
    <dbReference type="NCBI Taxonomy" id="1454201"/>
    <lineage>
        <taxon>Bacteria</taxon>
        <taxon>Pseudomonadati</taxon>
        <taxon>Bacteroidota</taxon>
        <taxon>Flavobacteriia</taxon>
        <taxon>Flavobacteriales</taxon>
        <taxon>Flavobacteriaceae</taxon>
        <taxon>Nonlabens</taxon>
    </lineage>
</organism>
<evidence type="ECO:0000313" key="3">
    <source>
        <dbReference type="Proteomes" id="UP000031760"/>
    </source>
</evidence>
<keyword evidence="1" id="KW-0472">Membrane</keyword>
<gene>
    <name evidence="2" type="ORF">NMS_0167</name>
</gene>
<feature type="transmembrane region" description="Helical" evidence="1">
    <location>
        <begin position="27"/>
        <end position="46"/>
    </location>
</feature>
<keyword evidence="3" id="KW-1185">Reference proteome</keyword>
<sequence>MRNLFIYYFLILLPPVLLFWFKDSAGISSTVWIASISGYALVYRTYVDGKRLAAKNIIREKDIWKMILPGRRWLHFRELYLKP</sequence>
<dbReference type="STRING" id="1454201.NMS_0167"/>
<dbReference type="HOGENOM" id="CLU_176994_0_0_10"/>
<feature type="transmembrane region" description="Helical" evidence="1">
    <location>
        <begin position="5"/>
        <end position="21"/>
    </location>
</feature>
<dbReference type="KEGG" id="nmf:NMS_0167"/>
<proteinExistence type="predicted"/>
<dbReference type="Proteomes" id="UP000031760">
    <property type="component" value="Chromosome"/>
</dbReference>
<keyword evidence="1" id="KW-0812">Transmembrane</keyword>
<keyword evidence="1" id="KW-1133">Transmembrane helix</keyword>
<accession>W8VZ93</accession>
<evidence type="ECO:0000256" key="1">
    <source>
        <dbReference type="SAM" id="Phobius"/>
    </source>
</evidence>
<name>W8VZ93_9FLAO</name>
<reference evidence="2 3" key="1">
    <citation type="journal article" date="2014" name="Proc. Natl. Acad. Sci. U.S.A.">
        <title>Functional characterization of flavobacteria rhodopsins reveals a unique class of light-driven chloride pump in bacteria.</title>
        <authorList>
            <person name="Yoshizawa S."/>
            <person name="Kumagai Y."/>
            <person name="Kim H."/>
            <person name="Ogura Y."/>
            <person name="Hayashi T."/>
            <person name="Iwasaki W."/>
            <person name="DeLong E.F."/>
            <person name="Kogure K."/>
        </authorList>
    </citation>
    <scope>NUCLEOTIDE SEQUENCE [LARGE SCALE GENOMIC DNA]</scope>
    <source>
        <strain evidence="2 3">S1-08</strain>
    </source>
</reference>
<evidence type="ECO:0000313" key="2">
    <source>
        <dbReference type="EMBL" id="BAO54176.1"/>
    </source>
</evidence>
<dbReference type="EMBL" id="AP014548">
    <property type="protein sequence ID" value="BAO54176.1"/>
    <property type="molecule type" value="Genomic_DNA"/>
</dbReference>